<evidence type="ECO:0000313" key="6">
    <source>
        <dbReference type="Proteomes" id="UP000078148"/>
    </source>
</evidence>
<dbReference type="SUPFAM" id="SSF103481">
    <property type="entry name" value="Multidrug resistance efflux transporter EmrE"/>
    <property type="match status" value="1"/>
</dbReference>
<feature type="transmembrane region" description="Helical" evidence="3">
    <location>
        <begin position="99"/>
        <end position="118"/>
    </location>
</feature>
<dbReference type="STRING" id="1616788.AR543_04485"/>
<feature type="transmembrane region" description="Helical" evidence="3">
    <location>
        <begin position="187"/>
        <end position="208"/>
    </location>
</feature>
<protein>
    <recommendedName>
        <fullName evidence="4">EamA domain-containing protein</fullName>
    </recommendedName>
</protein>
<feature type="domain" description="EamA" evidence="4">
    <location>
        <begin position="157"/>
        <end position="290"/>
    </location>
</feature>
<evidence type="ECO:0000313" key="5">
    <source>
        <dbReference type="EMBL" id="ANF95348.1"/>
    </source>
</evidence>
<feature type="domain" description="EamA" evidence="4">
    <location>
        <begin position="1"/>
        <end position="141"/>
    </location>
</feature>
<dbReference type="OrthoDB" id="3180815at2"/>
<feature type="transmembrane region" description="Helical" evidence="3">
    <location>
        <begin position="130"/>
        <end position="148"/>
    </location>
</feature>
<feature type="transmembrane region" description="Helical" evidence="3">
    <location>
        <begin position="250"/>
        <end position="269"/>
    </location>
</feature>
<keyword evidence="6" id="KW-1185">Reference proteome</keyword>
<comment type="similarity">
    <text evidence="2">Belongs to the EamA transporter family.</text>
</comment>
<feature type="transmembrane region" description="Helical" evidence="3">
    <location>
        <begin position="220"/>
        <end position="238"/>
    </location>
</feature>
<dbReference type="Pfam" id="PF00892">
    <property type="entry name" value="EamA"/>
    <property type="match status" value="2"/>
</dbReference>
<keyword evidence="3" id="KW-0812">Transmembrane</keyword>
<sequence length="311" mass="33222">MKGIIYILLGACSYGVLSTFVKLAYHDGFIVNDVVGIQMLLGALLLWGFLLVSRLGKKNSAAPKYAAASHKQIILLIGLGSTTGLTGMFYYLALQYISASLAIVLLFQFTWMGVLAEAIINRRLPGAGKLLSLIPLLIGTLSATNLFATGLGGIHWLGFLYGLLAAVSYTIFILLSGRVAVQVNPVLKTALMVSGGCMICMIVLPPAFLSDARLFVELALRYGLALAVLGPFLSTLMFSKGAPLTGSGMASILGAAELPTAVLMSAVVLHEQVGMPHYLGMLLILLGIVFPEIWKRISIRRHTLSSKSHNQ</sequence>
<dbReference type="GO" id="GO:0016020">
    <property type="term" value="C:membrane"/>
    <property type="evidence" value="ECO:0007669"/>
    <property type="project" value="InterPro"/>
</dbReference>
<comment type="subcellular location">
    <subcellularLocation>
        <location evidence="1">Endomembrane system</location>
        <topology evidence="1">Multi-pass membrane protein</topology>
    </subcellularLocation>
</comment>
<dbReference type="Proteomes" id="UP000078148">
    <property type="component" value="Chromosome"/>
</dbReference>
<organism evidence="5 6">
    <name type="scientific">Paenibacillus bovis</name>
    <dbReference type="NCBI Taxonomy" id="1616788"/>
    <lineage>
        <taxon>Bacteria</taxon>
        <taxon>Bacillati</taxon>
        <taxon>Bacillota</taxon>
        <taxon>Bacilli</taxon>
        <taxon>Bacillales</taxon>
        <taxon>Paenibacillaceae</taxon>
        <taxon>Paenibacillus</taxon>
    </lineage>
</organism>
<keyword evidence="3" id="KW-1133">Transmembrane helix</keyword>
<feature type="transmembrane region" description="Helical" evidence="3">
    <location>
        <begin position="34"/>
        <end position="52"/>
    </location>
</feature>
<evidence type="ECO:0000256" key="1">
    <source>
        <dbReference type="ARBA" id="ARBA00004127"/>
    </source>
</evidence>
<feature type="transmembrane region" description="Helical" evidence="3">
    <location>
        <begin position="275"/>
        <end position="294"/>
    </location>
</feature>
<evidence type="ECO:0000256" key="3">
    <source>
        <dbReference type="SAM" id="Phobius"/>
    </source>
</evidence>
<accession>A0A172ZCK1</accession>
<gene>
    <name evidence="5" type="ORF">AR543_04485</name>
</gene>
<evidence type="ECO:0000259" key="4">
    <source>
        <dbReference type="Pfam" id="PF00892"/>
    </source>
</evidence>
<dbReference type="AlphaFoldDB" id="A0A172ZCK1"/>
<proteinExistence type="inferred from homology"/>
<keyword evidence="3" id="KW-0472">Membrane</keyword>
<dbReference type="KEGG" id="pbv:AR543_04485"/>
<dbReference type="EMBL" id="CP013023">
    <property type="protein sequence ID" value="ANF95348.1"/>
    <property type="molecule type" value="Genomic_DNA"/>
</dbReference>
<dbReference type="InterPro" id="IPR000620">
    <property type="entry name" value="EamA_dom"/>
</dbReference>
<name>A0A172ZCK1_9BACL</name>
<reference evidence="6" key="1">
    <citation type="submission" date="2015-10" db="EMBL/GenBank/DDBJ databases">
        <title>Genome of Paenibacillus bovis sp. nov.</title>
        <authorList>
            <person name="Wu Z."/>
            <person name="Gao C."/>
            <person name="Liu Z."/>
            <person name="Zheng H."/>
        </authorList>
    </citation>
    <scope>NUCLEOTIDE SEQUENCE [LARGE SCALE GENOMIC DNA]</scope>
    <source>
        <strain evidence="6">BD3526</strain>
    </source>
</reference>
<feature type="transmembrane region" description="Helical" evidence="3">
    <location>
        <begin position="154"/>
        <end position="175"/>
    </location>
</feature>
<evidence type="ECO:0000256" key="2">
    <source>
        <dbReference type="ARBA" id="ARBA00007362"/>
    </source>
</evidence>
<reference evidence="5 6" key="2">
    <citation type="journal article" date="2016" name="Int. J. Syst. Evol. Microbiol.">
        <title>Paenibacillus bovis sp. nov., isolated from raw yak (Bos grunniens) milk.</title>
        <authorList>
            <person name="Gao C."/>
            <person name="Han J."/>
            <person name="Liu Z."/>
            <person name="Xu X."/>
            <person name="Hang F."/>
            <person name="Wu Z."/>
        </authorList>
    </citation>
    <scope>NUCLEOTIDE SEQUENCE [LARGE SCALE GENOMIC DNA]</scope>
    <source>
        <strain evidence="5 6">BD3526</strain>
    </source>
</reference>
<feature type="transmembrane region" description="Helical" evidence="3">
    <location>
        <begin position="73"/>
        <end position="93"/>
    </location>
</feature>
<dbReference type="InterPro" id="IPR037185">
    <property type="entry name" value="EmrE-like"/>
</dbReference>